<comment type="subcellular location">
    <subcellularLocation>
        <location evidence="1">Nucleus</location>
    </subcellularLocation>
</comment>
<keyword evidence="4" id="KW-0804">Transcription</keyword>
<dbReference type="EMBL" id="BPVZ01000090">
    <property type="protein sequence ID" value="GKV31234.1"/>
    <property type="molecule type" value="Genomic_DNA"/>
</dbReference>
<dbReference type="Pfam" id="PF03106">
    <property type="entry name" value="WRKY"/>
    <property type="match status" value="1"/>
</dbReference>
<comment type="caution">
    <text evidence="9">The sequence shown here is derived from an EMBL/GenBank/DDBJ whole genome shotgun (WGS) entry which is preliminary data.</text>
</comment>
<dbReference type="FunFam" id="2.20.25.80:FF:000007">
    <property type="entry name" value="WRKY transcription factor 22"/>
    <property type="match status" value="1"/>
</dbReference>
<name>A0AAV5L243_9ROSI</name>
<reference evidence="9 10" key="1">
    <citation type="journal article" date="2021" name="Commun. Biol.">
        <title>The genome of Shorea leprosula (Dipterocarpaceae) highlights the ecological relevance of drought in aseasonal tropical rainforests.</title>
        <authorList>
            <person name="Ng K.K.S."/>
            <person name="Kobayashi M.J."/>
            <person name="Fawcett J.A."/>
            <person name="Hatakeyama M."/>
            <person name="Paape T."/>
            <person name="Ng C.H."/>
            <person name="Ang C.C."/>
            <person name="Tnah L.H."/>
            <person name="Lee C.T."/>
            <person name="Nishiyama T."/>
            <person name="Sese J."/>
            <person name="O'Brien M.J."/>
            <person name="Copetti D."/>
            <person name="Mohd Noor M.I."/>
            <person name="Ong R.C."/>
            <person name="Putra M."/>
            <person name="Sireger I.Z."/>
            <person name="Indrioko S."/>
            <person name="Kosugi Y."/>
            <person name="Izuno A."/>
            <person name="Isagi Y."/>
            <person name="Lee S.L."/>
            <person name="Shimizu K.K."/>
        </authorList>
    </citation>
    <scope>NUCLEOTIDE SEQUENCE [LARGE SCALE GENOMIC DNA]</scope>
    <source>
        <strain evidence="9">214</strain>
    </source>
</reference>
<proteinExistence type="inferred from homology"/>
<feature type="compositionally biased region" description="Polar residues" evidence="7">
    <location>
        <begin position="76"/>
        <end position="91"/>
    </location>
</feature>
<evidence type="ECO:0000256" key="1">
    <source>
        <dbReference type="ARBA" id="ARBA00004123"/>
    </source>
</evidence>
<sequence length="413" mass="44573">MSEDWDLFAVVRSCSSATATATSTTAAAKAESNKGEPLACLASLTVKEEADPFSFPNLAQPSNNGFLQDSYRPFLSNPSPTTTANNPSSANFVGEFGGRHNQPPPPTSTAIRISPPLTPTSDPVFVFGQTRNQQKPQYEQQQKQLIQRQQIVQQPEVQQKQLIRRQQTVQPSEVQTPAAATALPLRPMHSQAPKFRKRKNHQKRTVCHVTVDNLSADPWAWRKYGQKPIKGSSHPRNYYRCSSLKGCLARKQVEQSNSDPNIFIITYTGEHTHPKPTHRNSLAGSTRNKLSTAQKSSSEKTPPSETAVDASCFSPLSAPSVSPTTSLSTPQEGAGAVQDAGVENGTGEGNDMEMVNGESDDDDLLISNIQMDEDLLKGLNEITGGSGEGSSPPFESRFSWASASSGTTAGDGC</sequence>
<dbReference type="GO" id="GO:0003700">
    <property type="term" value="F:DNA-binding transcription factor activity"/>
    <property type="evidence" value="ECO:0007669"/>
    <property type="project" value="InterPro"/>
</dbReference>
<dbReference type="InterPro" id="IPR003657">
    <property type="entry name" value="WRKY_dom"/>
</dbReference>
<feature type="region of interest" description="Disordered" evidence="7">
    <location>
        <begin position="268"/>
        <end position="361"/>
    </location>
</feature>
<comment type="similarity">
    <text evidence="6">Belongs to the WRKY group II-e family.</text>
</comment>
<keyword evidence="5" id="KW-0539">Nucleus</keyword>
<dbReference type="InterPro" id="IPR036576">
    <property type="entry name" value="WRKY_dom_sf"/>
</dbReference>
<dbReference type="SUPFAM" id="SSF118290">
    <property type="entry name" value="WRKY DNA-binding domain"/>
    <property type="match status" value="1"/>
</dbReference>
<keyword evidence="3" id="KW-0238">DNA-binding</keyword>
<evidence type="ECO:0000259" key="8">
    <source>
        <dbReference type="PROSITE" id="PS50811"/>
    </source>
</evidence>
<evidence type="ECO:0000313" key="9">
    <source>
        <dbReference type="EMBL" id="GKV31234.1"/>
    </source>
</evidence>
<feature type="region of interest" description="Disordered" evidence="7">
    <location>
        <begin position="379"/>
        <end position="413"/>
    </location>
</feature>
<dbReference type="AlphaFoldDB" id="A0AAV5L243"/>
<dbReference type="Proteomes" id="UP001054252">
    <property type="component" value="Unassembled WGS sequence"/>
</dbReference>
<dbReference type="GO" id="GO:0005634">
    <property type="term" value="C:nucleus"/>
    <property type="evidence" value="ECO:0007669"/>
    <property type="project" value="UniProtKB-SubCell"/>
</dbReference>
<evidence type="ECO:0000256" key="2">
    <source>
        <dbReference type="ARBA" id="ARBA00023015"/>
    </source>
</evidence>
<dbReference type="PROSITE" id="PS50811">
    <property type="entry name" value="WRKY"/>
    <property type="match status" value="1"/>
</dbReference>
<dbReference type="PANTHER" id="PTHR32096">
    <property type="entry name" value="WRKY TRANSCRIPTION FACTOR 30-RELATED-RELATED"/>
    <property type="match status" value="1"/>
</dbReference>
<keyword evidence="2" id="KW-0805">Transcription regulation</keyword>
<accession>A0AAV5L243</accession>
<evidence type="ECO:0000256" key="4">
    <source>
        <dbReference type="ARBA" id="ARBA00023163"/>
    </source>
</evidence>
<evidence type="ECO:0000313" key="10">
    <source>
        <dbReference type="Proteomes" id="UP001054252"/>
    </source>
</evidence>
<dbReference type="SMART" id="SM00774">
    <property type="entry name" value="WRKY"/>
    <property type="match status" value="1"/>
</dbReference>
<evidence type="ECO:0000256" key="7">
    <source>
        <dbReference type="SAM" id="MobiDB-lite"/>
    </source>
</evidence>
<dbReference type="PANTHER" id="PTHR32096:SF80">
    <property type="entry name" value="WRKY TRANSCRIPTION FACTOR 27-RELATED"/>
    <property type="match status" value="1"/>
</dbReference>
<feature type="compositionally biased region" description="Low complexity" evidence="7">
    <location>
        <begin position="389"/>
        <end position="413"/>
    </location>
</feature>
<gene>
    <name evidence="9" type="ORF">SLEP1_g39945</name>
</gene>
<dbReference type="GO" id="GO:0000976">
    <property type="term" value="F:transcription cis-regulatory region binding"/>
    <property type="evidence" value="ECO:0007669"/>
    <property type="project" value="TreeGrafter"/>
</dbReference>
<keyword evidence="10" id="KW-1185">Reference proteome</keyword>
<protein>
    <recommendedName>
        <fullName evidence="8">WRKY domain-containing protein</fullName>
    </recommendedName>
</protein>
<feature type="domain" description="WRKY" evidence="8">
    <location>
        <begin position="210"/>
        <end position="276"/>
    </location>
</feature>
<evidence type="ECO:0000256" key="5">
    <source>
        <dbReference type="ARBA" id="ARBA00023242"/>
    </source>
</evidence>
<evidence type="ECO:0000256" key="3">
    <source>
        <dbReference type="ARBA" id="ARBA00023125"/>
    </source>
</evidence>
<dbReference type="InterPro" id="IPR044810">
    <property type="entry name" value="WRKY_plant"/>
</dbReference>
<feature type="region of interest" description="Disordered" evidence="7">
    <location>
        <begin position="71"/>
        <end position="125"/>
    </location>
</feature>
<evidence type="ECO:0000256" key="6">
    <source>
        <dbReference type="ARBA" id="ARBA00060761"/>
    </source>
</evidence>
<dbReference type="Gene3D" id="2.20.25.80">
    <property type="entry name" value="WRKY domain"/>
    <property type="match status" value="1"/>
</dbReference>
<feature type="compositionally biased region" description="Low complexity" evidence="7">
    <location>
        <begin position="314"/>
        <end position="330"/>
    </location>
</feature>
<feature type="compositionally biased region" description="Polar residues" evidence="7">
    <location>
        <begin position="279"/>
        <end position="304"/>
    </location>
</feature>
<organism evidence="9 10">
    <name type="scientific">Rubroshorea leprosula</name>
    <dbReference type="NCBI Taxonomy" id="152421"/>
    <lineage>
        <taxon>Eukaryota</taxon>
        <taxon>Viridiplantae</taxon>
        <taxon>Streptophyta</taxon>
        <taxon>Embryophyta</taxon>
        <taxon>Tracheophyta</taxon>
        <taxon>Spermatophyta</taxon>
        <taxon>Magnoliopsida</taxon>
        <taxon>eudicotyledons</taxon>
        <taxon>Gunneridae</taxon>
        <taxon>Pentapetalae</taxon>
        <taxon>rosids</taxon>
        <taxon>malvids</taxon>
        <taxon>Malvales</taxon>
        <taxon>Dipterocarpaceae</taxon>
        <taxon>Rubroshorea</taxon>
    </lineage>
</organism>